<feature type="transmembrane region" description="Helical" evidence="13">
    <location>
        <begin position="33"/>
        <end position="54"/>
    </location>
</feature>
<dbReference type="EMBL" id="CAKASE010000047">
    <property type="protein sequence ID" value="CAG9561969.1"/>
    <property type="molecule type" value="Genomic_DNA"/>
</dbReference>
<dbReference type="PANTHER" id="PTHR11690:SF175">
    <property type="entry name" value="PICKPOCKET 13-RELATED"/>
    <property type="match status" value="1"/>
</dbReference>
<comment type="subcellular location">
    <subcellularLocation>
        <location evidence="1">Membrane</location>
        <topology evidence="1">Multi-pass membrane protein</topology>
    </subcellularLocation>
</comment>
<evidence type="ECO:0000256" key="7">
    <source>
        <dbReference type="ARBA" id="ARBA00023053"/>
    </source>
</evidence>
<evidence type="ECO:0000313" key="15">
    <source>
        <dbReference type="Proteomes" id="UP000789524"/>
    </source>
</evidence>
<evidence type="ECO:0000256" key="1">
    <source>
        <dbReference type="ARBA" id="ARBA00004141"/>
    </source>
</evidence>
<evidence type="ECO:0000256" key="5">
    <source>
        <dbReference type="ARBA" id="ARBA00022692"/>
    </source>
</evidence>
<keyword evidence="8 12" id="KW-0406">Ion transport</keyword>
<keyword evidence="10 12" id="KW-0739">Sodium transport</keyword>
<evidence type="ECO:0000256" key="8">
    <source>
        <dbReference type="ARBA" id="ARBA00023065"/>
    </source>
</evidence>
<keyword evidence="6 13" id="KW-1133">Transmembrane helix</keyword>
<sequence>MSYKSHVKEYCRNCSFGGVHFIADDERHWSERWLWAVLVFLCWYGSALLIMASWEAFVISPISFGVETTYKDWDTKLPTVAICEINNDDQIYNVSETIWSANHLWDLEDVLKDIAYFRGIAYRLIEVCYLPKKIDPLCPLANYSYYASLVYTLGEDEVPTVTTLYSSTFKVAFGKFYRRQVTMRYIENDPQLVETTPKQRACRFHDENEGGLYPFYSYSACSVKCRRDAQMDLCQCNDHFMLGTKESDICNITGMWCLHSHSSQLTTFKPPWAQKSGLICECLPSCDETEITVIKDVFTPFKRKTKKSVVELSLAYLPTERFKRNVVRSRLDLVVSLGSAAGLFVGASLLSFVELIFFFTVRFISNLFMAKRKTVSIR</sequence>
<evidence type="ECO:0000256" key="6">
    <source>
        <dbReference type="ARBA" id="ARBA00022989"/>
    </source>
</evidence>
<keyword evidence="9 13" id="KW-0472">Membrane</keyword>
<name>A0A8J2W034_9NEOP</name>
<evidence type="ECO:0000256" key="13">
    <source>
        <dbReference type="SAM" id="Phobius"/>
    </source>
</evidence>
<evidence type="ECO:0000256" key="4">
    <source>
        <dbReference type="ARBA" id="ARBA00022461"/>
    </source>
</evidence>
<proteinExistence type="inferred from homology"/>
<dbReference type="GO" id="GO:0015280">
    <property type="term" value="F:ligand-gated sodium channel activity"/>
    <property type="evidence" value="ECO:0007669"/>
    <property type="project" value="TreeGrafter"/>
</dbReference>
<gene>
    <name evidence="14" type="ORF">DCHRY22_LOCUS3386</name>
</gene>
<dbReference type="Gene3D" id="1.10.287.820">
    <property type="entry name" value="Acid-sensing ion channel domain"/>
    <property type="match status" value="1"/>
</dbReference>
<dbReference type="AlphaFoldDB" id="A0A8J2W034"/>
<evidence type="ECO:0000313" key="14">
    <source>
        <dbReference type="EMBL" id="CAG9561969.1"/>
    </source>
</evidence>
<comment type="caution">
    <text evidence="14">The sequence shown here is derived from an EMBL/GenBank/DDBJ whole genome shotgun (WGS) entry which is preliminary data.</text>
</comment>
<protein>
    <submittedName>
        <fullName evidence="14">(African queen) hypothetical protein</fullName>
    </submittedName>
</protein>
<keyword evidence="15" id="KW-1185">Reference proteome</keyword>
<evidence type="ECO:0000256" key="11">
    <source>
        <dbReference type="ARBA" id="ARBA00023303"/>
    </source>
</evidence>
<organism evidence="14 15">
    <name type="scientific">Danaus chrysippus</name>
    <name type="common">African queen</name>
    <dbReference type="NCBI Taxonomy" id="151541"/>
    <lineage>
        <taxon>Eukaryota</taxon>
        <taxon>Metazoa</taxon>
        <taxon>Ecdysozoa</taxon>
        <taxon>Arthropoda</taxon>
        <taxon>Hexapoda</taxon>
        <taxon>Insecta</taxon>
        <taxon>Pterygota</taxon>
        <taxon>Neoptera</taxon>
        <taxon>Endopterygota</taxon>
        <taxon>Lepidoptera</taxon>
        <taxon>Glossata</taxon>
        <taxon>Ditrysia</taxon>
        <taxon>Papilionoidea</taxon>
        <taxon>Nymphalidae</taxon>
        <taxon>Danainae</taxon>
        <taxon>Danaini</taxon>
        <taxon>Danaina</taxon>
        <taxon>Danaus</taxon>
        <taxon>Anosia</taxon>
    </lineage>
</organism>
<dbReference type="Pfam" id="PF00858">
    <property type="entry name" value="ASC"/>
    <property type="match status" value="2"/>
</dbReference>
<feature type="transmembrane region" description="Helical" evidence="13">
    <location>
        <begin position="333"/>
        <end position="364"/>
    </location>
</feature>
<evidence type="ECO:0000256" key="12">
    <source>
        <dbReference type="RuleBase" id="RU000679"/>
    </source>
</evidence>
<dbReference type="GO" id="GO:0005886">
    <property type="term" value="C:plasma membrane"/>
    <property type="evidence" value="ECO:0007669"/>
    <property type="project" value="TreeGrafter"/>
</dbReference>
<evidence type="ECO:0000256" key="3">
    <source>
        <dbReference type="ARBA" id="ARBA00022448"/>
    </source>
</evidence>
<reference evidence="14" key="1">
    <citation type="submission" date="2021-09" db="EMBL/GenBank/DDBJ databases">
        <authorList>
            <person name="Martin H S."/>
        </authorList>
    </citation>
    <scope>NUCLEOTIDE SEQUENCE</scope>
</reference>
<accession>A0A8J2W034</accession>
<keyword evidence="3 12" id="KW-0813">Transport</keyword>
<dbReference type="Proteomes" id="UP000789524">
    <property type="component" value="Unassembled WGS sequence"/>
</dbReference>
<keyword evidence="7" id="KW-0915">Sodium</keyword>
<evidence type="ECO:0000256" key="9">
    <source>
        <dbReference type="ARBA" id="ARBA00023136"/>
    </source>
</evidence>
<comment type="similarity">
    <text evidence="2 12">Belongs to the amiloride-sensitive sodium channel (TC 1.A.6) family.</text>
</comment>
<dbReference type="PANTHER" id="PTHR11690">
    <property type="entry name" value="AMILORIDE-SENSITIVE SODIUM CHANNEL-RELATED"/>
    <property type="match status" value="1"/>
</dbReference>
<dbReference type="InterPro" id="IPR001873">
    <property type="entry name" value="ENaC"/>
</dbReference>
<evidence type="ECO:0000256" key="2">
    <source>
        <dbReference type="ARBA" id="ARBA00007193"/>
    </source>
</evidence>
<keyword evidence="4 12" id="KW-0894">Sodium channel</keyword>
<keyword evidence="5 12" id="KW-0812">Transmembrane</keyword>
<keyword evidence="11 12" id="KW-0407">Ion channel</keyword>
<evidence type="ECO:0000256" key="10">
    <source>
        <dbReference type="ARBA" id="ARBA00023201"/>
    </source>
</evidence>
<dbReference type="OrthoDB" id="5874059at2759"/>